<dbReference type="CDD" id="cd08996">
    <property type="entry name" value="GH32_FFase"/>
    <property type="match status" value="1"/>
</dbReference>
<evidence type="ECO:0000256" key="5">
    <source>
        <dbReference type="ARBA" id="ARBA00022801"/>
    </source>
</evidence>
<dbReference type="Pfam" id="PF00251">
    <property type="entry name" value="Glyco_hydro_32N"/>
    <property type="match status" value="1"/>
</dbReference>
<dbReference type="SUPFAM" id="SSF49899">
    <property type="entry name" value="Concanavalin A-like lectins/glucanases"/>
    <property type="match status" value="1"/>
</dbReference>
<keyword evidence="9" id="KW-0119">Carbohydrate metabolism</keyword>
<gene>
    <name evidence="12" type="ORF">FD32_GL000888</name>
</gene>
<protein>
    <recommendedName>
        <fullName evidence="4 8">Sucrose-6-phosphate hydrolase</fullName>
        <ecNumber evidence="3 8">3.2.1.26</ecNumber>
    </recommendedName>
    <alternativeName>
        <fullName evidence="7 9">Invertase</fullName>
    </alternativeName>
</protein>
<evidence type="ECO:0000256" key="8">
    <source>
        <dbReference type="RuleBase" id="RU362110"/>
    </source>
</evidence>
<evidence type="ECO:0000259" key="10">
    <source>
        <dbReference type="Pfam" id="PF00251"/>
    </source>
</evidence>
<dbReference type="GO" id="GO:0004564">
    <property type="term" value="F:beta-fructofuranosidase activity"/>
    <property type="evidence" value="ECO:0007669"/>
    <property type="project" value="UniProtKB-EC"/>
</dbReference>
<dbReference type="PANTHER" id="PTHR43101:SF1">
    <property type="entry name" value="BETA-FRUCTOSIDASE"/>
    <property type="match status" value="1"/>
</dbReference>
<evidence type="ECO:0000256" key="9">
    <source>
        <dbReference type="RuleBase" id="RU365015"/>
    </source>
</evidence>
<keyword evidence="13" id="KW-1185">Reference proteome</keyword>
<evidence type="ECO:0000313" key="13">
    <source>
        <dbReference type="Proteomes" id="UP000051412"/>
    </source>
</evidence>
<dbReference type="InterPro" id="IPR006232">
    <property type="entry name" value="Suc6P_hydrolase"/>
</dbReference>
<dbReference type="Gene3D" id="2.60.120.560">
    <property type="entry name" value="Exo-inulinase, domain 1"/>
    <property type="match status" value="1"/>
</dbReference>
<dbReference type="InterPro" id="IPR013189">
    <property type="entry name" value="Glyco_hydro_32_C"/>
</dbReference>
<dbReference type="SMART" id="SM00640">
    <property type="entry name" value="Glyco_32"/>
    <property type="match status" value="1"/>
</dbReference>
<evidence type="ECO:0000256" key="6">
    <source>
        <dbReference type="ARBA" id="ARBA00023295"/>
    </source>
</evidence>
<dbReference type="GO" id="GO:0005737">
    <property type="term" value="C:cytoplasm"/>
    <property type="evidence" value="ECO:0007669"/>
    <property type="project" value="UniProtKB-SubCell"/>
</dbReference>
<proteinExistence type="inferred from homology"/>
<dbReference type="InterPro" id="IPR023296">
    <property type="entry name" value="Glyco_hydro_beta-prop_sf"/>
</dbReference>
<evidence type="ECO:0000256" key="3">
    <source>
        <dbReference type="ARBA" id="ARBA00012758"/>
    </source>
</evidence>
<dbReference type="InterPro" id="IPR001362">
    <property type="entry name" value="Glyco_hydro_32"/>
</dbReference>
<sequence length="500" mass="57185">MTISAKALTIIIVNGYKKRRESVVLRQIDESRVAKVTNTRYREHYHIQTPAGWLNDPNGLCFFKGYYHVFYQFHPYSAEWGPMHWGHVRSKDLVHWENLPVALVPGDPEDSGGCFSGSAIVKGDRLYLVYTGHHYYDDGNQDHFWENQNVAYSDDGIHFTKYAGNPVIKAPADNSQDFRDPKIWEHDGQYYLVLGSREQANNRARILLYQSSDLLNWQARGPITESQDIALEGSMWECPDFFRLNGQDIIACSPMGIKPQRHRFLNLSQAGYFVGQLDYDQAHFEHYDLHLLDYGHNFYAPQSFLTPDGRRIQLAWFSSFDKPMLEQADGWAGALTLPRELVMRGNRLGAIPAKETTRLRTGEDLNTSAIIHSPRQLAVTDPQHTEWDLTFDLTSNDGQVSWQIANSDETLVSLHYDQASGEVTVHQHNQDSDRYATIGHVHQLRARIFVDTSSVEIFLNDGVATFTERYYNDQQPVMTTVTASRPTATAIKAYTLNMKE</sequence>
<dbReference type="SUPFAM" id="SSF75005">
    <property type="entry name" value="Arabinanase/levansucrase/invertase"/>
    <property type="match status" value="1"/>
</dbReference>
<keyword evidence="9" id="KW-0963">Cytoplasm</keyword>
<dbReference type="InterPro" id="IPR013148">
    <property type="entry name" value="Glyco_hydro_32_N"/>
</dbReference>
<dbReference type="InterPro" id="IPR013320">
    <property type="entry name" value="ConA-like_dom_sf"/>
</dbReference>
<dbReference type="GO" id="GO:0005985">
    <property type="term" value="P:sucrose metabolic process"/>
    <property type="evidence" value="ECO:0007669"/>
    <property type="project" value="UniProtKB-UniPathway"/>
</dbReference>
<dbReference type="STRING" id="1423782.FD32_GL000888"/>
<comment type="caution">
    <text evidence="12">The sequence shown here is derived from an EMBL/GenBank/DDBJ whole genome shotgun (WGS) entry which is preliminary data.</text>
</comment>
<evidence type="ECO:0000256" key="4">
    <source>
        <dbReference type="ARBA" id="ARBA00019623"/>
    </source>
</evidence>
<comment type="function">
    <text evidence="9">Enables the bacterium to metabolize sucrose as a sole carbon source.</text>
</comment>
<name>A0A0R1X9Z8_9LACO</name>
<evidence type="ECO:0000313" key="12">
    <source>
        <dbReference type="EMBL" id="KRM25284.1"/>
    </source>
</evidence>
<organism evidence="12 13">
    <name type="scientific">Limosilactobacillus panis DSM 6035</name>
    <dbReference type="NCBI Taxonomy" id="1423782"/>
    <lineage>
        <taxon>Bacteria</taxon>
        <taxon>Bacillati</taxon>
        <taxon>Bacillota</taxon>
        <taxon>Bacilli</taxon>
        <taxon>Lactobacillales</taxon>
        <taxon>Lactobacillaceae</taxon>
        <taxon>Limosilactobacillus</taxon>
    </lineage>
</organism>
<comment type="pathway">
    <text evidence="1 9">Glycan biosynthesis; sucrose metabolism.</text>
</comment>
<dbReference type="EC" id="3.2.1.26" evidence="3 8"/>
<keyword evidence="5 8" id="KW-0378">Hydrolase</keyword>
<dbReference type="PANTHER" id="PTHR43101">
    <property type="entry name" value="BETA-FRUCTOSIDASE"/>
    <property type="match status" value="1"/>
</dbReference>
<reference evidence="12 13" key="1">
    <citation type="journal article" date="2015" name="Genome Announc.">
        <title>Expanding the biotechnology potential of lactobacilli through comparative genomics of 213 strains and associated genera.</title>
        <authorList>
            <person name="Sun Z."/>
            <person name="Harris H.M."/>
            <person name="McCann A."/>
            <person name="Guo C."/>
            <person name="Argimon S."/>
            <person name="Zhang W."/>
            <person name="Yang X."/>
            <person name="Jeffery I.B."/>
            <person name="Cooney J.C."/>
            <person name="Kagawa T.F."/>
            <person name="Liu W."/>
            <person name="Song Y."/>
            <person name="Salvetti E."/>
            <person name="Wrobel A."/>
            <person name="Rasinkangas P."/>
            <person name="Parkhill J."/>
            <person name="Rea M.C."/>
            <person name="O'Sullivan O."/>
            <person name="Ritari J."/>
            <person name="Douillard F.P."/>
            <person name="Paul Ross R."/>
            <person name="Yang R."/>
            <person name="Briner A.E."/>
            <person name="Felis G.E."/>
            <person name="de Vos W.M."/>
            <person name="Barrangou R."/>
            <person name="Klaenhammer T.R."/>
            <person name="Caufield P.W."/>
            <person name="Cui Y."/>
            <person name="Zhang H."/>
            <person name="O'Toole P.W."/>
        </authorList>
    </citation>
    <scope>NUCLEOTIDE SEQUENCE [LARGE SCALE GENOMIC DNA]</scope>
    <source>
        <strain evidence="12 13">DSM 6035</strain>
    </source>
</reference>
<feature type="domain" description="Glycosyl hydrolase family 32 N-terminal" evidence="10">
    <location>
        <begin position="46"/>
        <end position="346"/>
    </location>
</feature>
<dbReference type="EMBL" id="AZGM01000129">
    <property type="protein sequence ID" value="KRM25284.1"/>
    <property type="molecule type" value="Genomic_DNA"/>
</dbReference>
<feature type="domain" description="Glycosyl hydrolase family 32 C-terminal" evidence="11">
    <location>
        <begin position="357"/>
        <end position="475"/>
    </location>
</feature>
<dbReference type="PATRIC" id="fig|1423782.4.peg.918"/>
<accession>A0A0R1X9Z8</accession>
<dbReference type="Gene3D" id="2.115.10.20">
    <property type="entry name" value="Glycosyl hydrolase domain, family 43"/>
    <property type="match status" value="1"/>
</dbReference>
<evidence type="ECO:0000259" key="11">
    <source>
        <dbReference type="Pfam" id="PF08244"/>
    </source>
</evidence>
<comment type="similarity">
    <text evidence="2 8">Belongs to the glycosyl hydrolase 32 family.</text>
</comment>
<dbReference type="InterPro" id="IPR051214">
    <property type="entry name" value="GH32_Enzymes"/>
</dbReference>
<comment type="subcellular location">
    <subcellularLocation>
        <location evidence="9">Cytoplasm</location>
    </subcellularLocation>
</comment>
<dbReference type="Pfam" id="PF08244">
    <property type="entry name" value="Glyco_hydro_32C"/>
    <property type="match status" value="1"/>
</dbReference>
<dbReference type="Proteomes" id="UP000051412">
    <property type="component" value="Unassembled WGS sequence"/>
</dbReference>
<keyword evidence="6 8" id="KW-0326">Glycosidase</keyword>
<evidence type="ECO:0000256" key="2">
    <source>
        <dbReference type="ARBA" id="ARBA00009902"/>
    </source>
</evidence>
<dbReference type="UniPathway" id="UPA00238"/>
<dbReference type="AlphaFoldDB" id="A0A0R1X9Z8"/>
<comment type="catalytic activity">
    <reaction evidence="8">
        <text>Hydrolysis of terminal non-reducing beta-D-fructofuranoside residues in beta-D-fructofuranosides.</text>
        <dbReference type="EC" id="3.2.1.26"/>
    </reaction>
</comment>
<evidence type="ECO:0000256" key="7">
    <source>
        <dbReference type="ARBA" id="ARBA00033367"/>
    </source>
</evidence>
<dbReference type="NCBIfam" id="TIGR01322">
    <property type="entry name" value="scrB_fam"/>
    <property type="match status" value="1"/>
</dbReference>
<evidence type="ECO:0000256" key="1">
    <source>
        <dbReference type="ARBA" id="ARBA00004914"/>
    </source>
</evidence>